<feature type="signal peptide" evidence="10">
    <location>
        <begin position="1"/>
        <end position="19"/>
    </location>
</feature>
<comment type="subcellular location">
    <subcellularLocation>
        <location evidence="1">Membrane</location>
        <topology evidence="1">Single-pass membrane protein</topology>
    </subcellularLocation>
</comment>
<evidence type="ECO:0000256" key="8">
    <source>
        <dbReference type="ARBA" id="ARBA00023180"/>
    </source>
</evidence>
<dbReference type="InterPro" id="IPR032675">
    <property type="entry name" value="LRR_dom_sf"/>
</dbReference>
<dbReference type="InterPro" id="IPR000483">
    <property type="entry name" value="Cys-rich_flank_reg_C"/>
</dbReference>
<evidence type="ECO:0000256" key="5">
    <source>
        <dbReference type="ARBA" id="ARBA00022737"/>
    </source>
</evidence>
<keyword evidence="5" id="KW-0677">Repeat</keyword>
<evidence type="ECO:0000256" key="3">
    <source>
        <dbReference type="ARBA" id="ARBA00022692"/>
    </source>
</evidence>
<keyword evidence="7 9" id="KW-0472">Membrane</keyword>
<dbReference type="Proteomes" id="UP000694865">
    <property type="component" value="Unplaced"/>
</dbReference>
<name>A0ABM0M8P5_SACKO</name>
<keyword evidence="8" id="KW-0325">Glycoprotein</keyword>
<evidence type="ECO:0000256" key="4">
    <source>
        <dbReference type="ARBA" id="ARBA00022729"/>
    </source>
</evidence>
<keyword evidence="12" id="KW-1185">Reference proteome</keyword>
<dbReference type="Pfam" id="PF13855">
    <property type="entry name" value="LRR_8"/>
    <property type="match status" value="3"/>
</dbReference>
<accession>A0ABM0M8P5</accession>
<feature type="chain" id="PRO_5045317495" evidence="10">
    <location>
        <begin position="20"/>
        <end position="539"/>
    </location>
</feature>
<dbReference type="RefSeq" id="XP_006816386.1">
    <property type="nucleotide sequence ID" value="XM_006816323.1"/>
</dbReference>
<feature type="domain" description="LRRCT" evidence="11">
    <location>
        <begin position="408"/>
        <end position="464"/>
    </location>
</feature>
<evidence type="ECO:0000256" key="10">
    <source>
        <dbReference type="SAM" id="SignalP"/>
    </source>
</evidence>
<organism evidence="12 13">
    <name type="scientific">Saccoglossus kowalevskii</name>
    <name type="common">Acorn worm</name>
    <dbReference type="NCBI Taxonomy" id="10224"/>
    <lineage>
        <taxon>Eukaryota</taxon>
        <taxon>Metazoa</taxon>
        <taxon>Hemichordata</taxon>
        <taxon>Enteropneusta</taxon>
        <taxon>Harrimaniidae</taxon>
        <taxon>Saccoglossus</taxon>
    </lineage>
</organism>
<reference evidence="13" key="1">
    <citation type="submission" date="2025-08" db="UniProtKB">
        <authorList>
            <consortium name="RefSeq"/>
        </authorList>
    </citation>
    <scope>IDENTIFICATION</scope>
    <source>
        <tissue evidence="13">Testes</tissue>
    </source>
</reference>
<dbReference type="PANTHER" id="PTHR24365:SF541">
    <property type="entry name" value="PROTEIN TOLL-RELATED"/>
    <property type="match status" value="1"/>
</dbReference>
<keyword evidence="2" id="KW-0433">Leucine-rich repeat</keyword>
<gene>
    <name evidence="13" type="primary">LOC102804662</name>
</gene>
<keyword evidence="4 10" id="KW-0732">Signal</keyword>
<evidence type="ECO:0000313" key="13">
    <source>
        <dbReference type="RefSeq" id="XP_006816386.1"/>
    </source>
</evidence>
<dbReference type="InterPro" id="IPR003591">
    <property type="entry name" value="Leu-rich_rpt_typical-subtyp"/>
</dbReference>
<dbReference type="SUPFAM" id="SSF52058">
    <property type="entry name" value="L domain-like"/>
    <property type="match status" value="1"/>
</dbReference>
<sequence>MVFISLIIIVIFTLHEVTPERNNRDRETFNECPENCTCMAYEMNCVNFTSIPPSLPIYTKKLVFQTPRFSLPIQVFQDYTKLEYLMIIDGHIQTISTRAFANAPLLLHLHLENNIIRIMRQDAFDGLGNLLILKLLNNNINKITANLFGEMNSLSWLEIESASLKLNLESGSFQGLDNLWMLSLGNNNLGSLENPEYLGGMPLLEQLKLHSNKLTYIVDAAFTYVRNLKFLDLSYNSLDNLRPEIFQPKLPLLETLKLRYNPLNSVPSTIFKLLPSLKNLDLQFTGIHQIDATAFQSAPNLLSLSLNDNYGIEAVPSSALGVLRHLKVLHLCGNHITTIKSQAFVTMTNLTHMRITNTDLKNIEIDAFLGLSKLQLLELSNNQLNRLPEEVFVPLSITKETAILLSHNPWSCDCVLKGFVERYHDEYNDTATLKGMFGDMECKSPPNLTGQSVWDISTDNMTCSDDAILPSAANTETSHSLKITIVICSIIGCVIILGVVFMILVYSYRRCSKKHEHDGLSVSDNLRIPMRLWDDSEVL</sequence>
<evidence type="ECO:0000256" key="6">
    <source>
        <dbReference type="ARBA" id="ARBA00022989"/>
    </source>
</evidence>
<evidence type="ECO:0000256" key="7">
    <source>
        <dbReference type="ARBA" id="ARBA00023136"/>
    </source>
</evidence>
<keyword evidence="6 9" id="KW-1133">Transmembrane helix</keyword>
<feature type="transmembrane region" description="Helical" evidence="9">
    <location>
        <begin position="483"/>
        <end position="506"/>
    </location>
</feature>
<dbReference type="PANTHER" id="PTHR24365">
    <property type="entry name" value="TOLL-LIKE RECEPTOR"/>
    <property type="match status" value="1"/>
</dbReference>
<dbReference type="PRINTS" id="PR00019">
    <property type="entry name" value="LEURICHRPT"/>
</dbReference>
<protein>
    <submittedName>
        <fullName evidence="13">Platelet glycoprotein V-like</fullName>
    </submittedName>
</protein>
<dbReference type="PROSITE" id="PS51450">
    <property type="entry name" value="LRR"/>
    <property type="match status" value="4"/>
</dbReference>
<evidence type="ECO:0000256" key="1">
    <source>
        <dbReference type="ARBA" id="ARBA00004167"/>
    </source>
</evidence>
<evidence type="ECO:0000259" key="11">
    <source>
        <dbReference type="SMART" id="SM00082"/>
    </source>
</evidence>
<dbReference type="Gene3D" id="3.80.10.10">
    <property type="entry name" value="Ribonuclease Inhibitor"/>
    <property type="match status" value="2"/>
</dbReference>
<dbReference type="SMART" id="SM00082">
    <property type="entry name" value="LRRCT"/>
    <property type="match status" value="1"/>
</dbReference>
<evidence type="ECO:0000313" key="12">
    <source>
        <dbReference type="Proteomes" id="UP000694865"/>
    </source>
</evidence>
<dbReference type="GeneID" id="102804662"/>
<dbReference type="InterPro" id="IPR001611">
    <property type="entry name" value="Leu-rich_rpt"/>
</dbReference>
<evidence type="ECO:0000256" key="2">
    <source>
        <dbReference type="ARBA" id="ARBA00022614"/>
    </source>
</evidence>
<dbReference type="SMART" id="SM00369">
    <property type="entry name" value="LRR_TYP"/>
    <property type="match status" value="10"/>
</dbReference>
<keyword evidence="3 9" id="KW-0812">Transmembrane</keyword>
<proteinExistence type="predicted"/>
<evidence type="ECO:0000256" key="9">
    <source>
        <dbReference type="SAM" id="Phobius"/>
    </source>
</evidence>